<dbReference type="AlphaFoldDB" id="A0A2Z4G6Y2"/>
<dbReference type="EMBL" id="CP029480">
    <property type="protein sequence ID" value="AWV96911.1"/>
    <property type="molecule type" value="Genomic_DNA"/>
</dbReference>
<keyword evidence="1" id="KW-0472">Membrane</keyword>
<organism evidence="2 3">
    <name type="scientific">Arcticibacterium luteifluviistationis</name>
    <dbReference type="NCBI Taxonomy" id="1784714"/>
    <lineage>
        <taxon>Bacteria</taxon>
        <taxon>Pseudomonadati</taxon>
        <taxon>Bacteroidota</taxon>
        <taxon>Cytophagia</taxon>
        <taxon>Cytophagales</taxon>
        <taxon>Leadbetterellaceae</taxon>
        <taxon>Arcticibacterium</taxon>
    </lineage>
</organism>
<evidence type="ECO:0000256" key="1">
    <source>
        <dbReference type="SAM" id="Phobius"/>
    </source>
</evidence>
<protein>
    <submittedName>
        <fullName evidence="2">Uncharacterized protein</fullName>
    </submittedName>
</protein>
<feature type="transmembrane region" description="Helical" evidence="1">
    <location>
        <begin position="241"/>
        <end position="263"/>
    </location>
</feature>
<evidence type="ECO:0000313" key="3">
    <source>
        <dbReference type="Proteomes" id="UP000249873"/>
    </source>
</evidence>
<keyword evidence="3" id="KW-1185">Reference proteome</keyword>
<reference evidence="2 3" key="1">
    <citation type="submission" date="2018-05" db="EMBL/GenBank/DDBJ databases">
        <title>Complete genome sequence of Arcticibacterium luteifluviistationis SM1504T, a cytophagaceae bacterium isolated from Arctic surface seawater.</title>
        <authorList>
            <person name="Li Y."/>
            <person name="Qin Q.-L."/>
        </authorList>
    </citation>
    <scope>NUCLEOTIDE SEQUENCE [LARGE SCALE GENOMIC DNA]</scope>
    <source>
        <strain evidence="2 3">SM1504</strain>
    </source>
</reference>
<keyword evidence="1" id="KW-1133">Transmembrane helix</keyword>
<dbReference type="Proteomes" id="UP000249873">
    <property type="component" value="Chromosome"/>
</dbReference>
<dbReference type="KEGG" id="als:DJ013_01445"/>
<feature type="transmembrane region" description="Helical" evidence="1">
    <location>
        <begin position="79"/>
        <end position="100"/>
    </location>
</feature>
<sequence length="322" mass="37820">MGNAILLLWAGLFWLLHVVKTSLFFHRTLKLTEYAFLQDFTLLPKSKQLFDLSILQLNLNAPFIAYSCFMVAVAIKEGAFLGIICVAMANLLLLVLPITLKYYRLHHFSFDFKIDALASSKSIFPNWSFLYFLRHLFQKQPILFFSTKLYGLFFIIGGSQLYFTDEYDERLLFICCLFTVAGQFPIGKEFGLFSANYMPFERNMPFKISNLFTQRIWTAISLIIIDSLFLGYYWYDKIDPIHLISSIIFIWSSMLFWLTYNYAPRAFEDAHLKRIYFGAIVIFLLIMFKVPVLSFGIVISVLSWWILKRNYFTFEFTTIDTK</sequence>
<feature type="transmembrane region" description="Helical" evidence="1">
    <location>
        <begin position="170"/>
        <end position="195"/>
    </location>
</feature>
<dbReference type="OrthoDB" id="935506at2"/>
<gene>
    <name evidence="2" type="ORF">DJ013_01445</name>
</gene>
<feature type="transmembrane region" description="Helical" evidence="1">
    <location>
        <begin position="275"/>
        <end position="307"/>
    </location>
</feature>
<accession>A0A2Z4G6Y2</accession>
<evidence type="ECO:0000313" key="2">
    <source>
        <dbReference type="EMBL" id="AWV96911.1"/>
    </source>
</evidence>
<feature type="transmembrane region" description="Helical" evidence="1">
    <location>
        <begin position="216"/>
        <end position="235"/>
    </location>
</feature>
<keyword evidence="1" id="KW-0812">Transmembrane</keyword>
<name>A0A2Z4G6Y2_9BACT</name>
<proteinExistence type="predicted"/>
<feature type="transmembrane region" description="Helical" evidence="1">
    <location>
        <begin position="142"/>
        <end position="164"/>
    </location>
</feature>